<dbReference type="AlphaFoldDB" id="D4RYW6"/>
<dbReference type="Gene3D" id="1.10.8.60">
    <property type="match status" value="1"/>
</dbReference>
<dbReference type="EMBL" id="ABWN01000024">
    <property type="protein sequence ID" value="EFF68815.1"/>
    <property type="molecule type" value="Genomic_DNA"/>
</dbReference>
<name>D4RYW6_9FIRM</name>
<sequence length="36" mass="4111">MNILIKEAYATNVKSDIRKLEGSLTRLVAFSKLMKK</sequence>
<organism evidence="1 2">
    <name type="scientific">Eshraghiella crossota DSM 2876</name>
    <dbReference type="NCBI Taxonomy" id="511680"/>
    <lineage>
        <taxon>Bacteria</taxon>
        <taxon>Bacillati</taxon>
        <taxon>Bacillota</taxon>
        <taxon>Clostridia</taxon>
        <taxon>Lachnospirales</taxon>
        <taxon>Lachnospiraceae</taxon>
        <taxon>Eshraghiella</taxon>
    </lineage>
</organism>
<protein>
    <submittedName>
        <fullName evidence="1">Uncharacterized protein</fullName>
    </submittedName>
</protein>
<evidence type="ECO:0000313" key="1">
    <source>
        <dbReference type="EMBL" id="EFF68815.1"/>
    </source>
</evidence>
<dbReference type="Proteomes" id="UP000006238">
    <property type="component" value="Unassembled WGS sequence"/>
</dbReference>
<evidence type="ECO:0000313" key="2">
    <source>
        <dbReference type="Proteomes" id="UP000006238"/>
    </source>
</evidence>
<reference evidence="1 2" key="1">
    <citation type="submission" date="2010-02" db="EMBL/GenBank/DDBJ databases">
        <authorList>
            <person name="Weinstock G."/>
            <person name="Sodergren E."/>
            <person name="Clifton S."/>
            <person name="Fulton L."/>
            <person name="Fulton B."/>
            <person name="Courtney L."/>
            <person name="Fronick C."/>
            <person name="Harrison M."/>
            <person name="Strong C."/>
            <person name="Farmer C."/>
            <person name="Delahaunty K."/>
            <person name="Markovic C."/>
            <person name="Hall O."/>
            <person name="Minx P."/>
            <person name="Tomlinson C."/>
            <person name="Mitreva M."/>
            <person name="Nelson J."/>
            <person name="Hou S."/>
            <person name="Wollam A."/>
            <person name="Pepin K.H."/>
            <person name="Johnson M."/>
            <person name="Bhonagiri V."/>
            <person name="Zhang X."/>
            <person name="Suruliraj S."/>
            <person name="Warren W."/>
            <person name="Chinwalla A."/>
            <person name="Mardis E.R."/>
            <person name="Wilson R.K."/>
        </authorList>
    </citation>
    <scope>NUCLEOTIDE SEQUENCE [LARGE SCALE GENOMIC DNA]</scope>
    <source>
        <strain evidence="1 2">DSM 2876</strain>
    </source>
</reference>
<keyword evidence="2" id="KW-1185">Reference proteome</keyword>
<gene>
    <name evidence="1" type="ORF">BUTYVIB_01030</name>
</gene>
<accession>D4RYW6</accession>
<dbReference type="HOGENOM" id="CLU_3355123_0_0_9"/>
<comment type="caution">
    <text evidence="1">The sequence shown here is derived from an EMBL/GenBank/DDBJ whole genome shotgun (WGS) entry which is preliminary data.</text>
</comment>
<proteinExistence type="predicted"/>